<feature type="signal peptide" evidence="1">
    <location>
        <begin position="1"/>
        <end position="20"/>
    </location>
</feature>
<evidence type="ECO:0000256" key="1">
    <source>
        <dbReference type="SAM" id="SignalP"/>
    </source>
</evidence>
<keyword evidence="1" id="KW-0732">Signal</keyword>
<dbReference type="EMBL" id="DAAUQX010000085">
    <property type="protein sequence ID" value="HAF2130947.1"/>
    <property type="molecule type" value="Genomic_DNA"/>
</dbReference>
<accession>A0A743P4N6</accession>
<reference evidence="2" key="2">
    <citation type="submission" date="2020-02" db="EMBL/GenBank/DDBJ databases">
        <authorList>
            <consortium name="NCBI Pathogen Detection Project"/>
        </authorList>
    </citation>
    <scope>NUCLEOTIDE SEQUENCE</scope>
    <source>
        <strain evidence="2">MA.CK_00/00001968</strain>
    </source>
</reference>
<feature type="chain" id="PRO_5027721811" description="Lipoprotein" evidence="1">
    <location>
        <begin position="21"/>
        <end position="234"/>
    </location>
</feature>
<proteinExistence type="predicted"/>
<evidence type="ECO:0008006" key="3">
    <source>
        <dbReference type="Google" id="ProtNLM"/>
    </source>
</evidence>
<dbReference type="PROSITE" id="PS51257">
    <property type="entry name" value="PROKAR_LIPOPROTEIN"/>
    <property type="match status" value="1"/>
</dbReference>
<gene>
    <name evidence="2" type="ORF">G9F27_005279</name>
</gene>
<reference evidence="2" key="1">
    <citation type="journal article" date="2018" name="Genome Biol.">
        <title>SKESA: strategic k-mer extension for scrupulous assemblies.</title>
        <authorList>
            <person name="Souvorov A."/>
            <person name="Agarwala R."/>
            <person name="Lipman D.J."/>
        </authorList>
    </citation>
    <scope>NUCLEOTIDE SEQUENCE</scope>
    <source>
        <strain evidence="2">MA.CK_00/00001968</strain>
    </source>
</reference>
<protein>
    <recommendedName>
        <fullName evidence="3">Lipoprotein</fullName>
    </recommendedName>
</protein>
<comment type="caution">
    <text evidence="2">The sequence shown here is derived from an EMBL/GenBank/DDBJ whole genome shotgun (WGS) entry which is preliminary data.</text>
</comment>
<name>A0A743P4N6_SALER</name>
<evidence type="ECO:0000313" key="2">
    <source>
        <dbReference type="EMBL" id="HAF2130947.1"/>
    </source>
</evidence>
<sequence>MKESKLTLVILCCLFISSCAENPPLPKTKIVDTREFRTDSGSVVTILTQNAINGNVINDTDNSLNLVSKADNAKVIGLKALQFAAGLLGGGNASVNGFSKDDLKGNYIDNVKNKTMEYLNPELDSLLNSIKAPSERINKITIKPFKFKLIYDGLDNDNYQFIYSTTISAGDFYHICSSNSLISNERIRPFSEWEKNNYELIQTETRKIIKQCFEDISSGEKGKLEKVFLSSKDN</sequence>
<organism evidence="2">
    <name type="scientific">Salmonella enterica</name>
    <name type="common">Salmonella choleraesuis</name>
    <dbReference type="NCBI Taxonomy" id="28901"/>
    <lineage>
        <taxon>Bacteria</taxon>
        <taxon>Pseudomonadati</taxon>
        <taxon>Pseudomonadota</taxon>
        <taxon>Gammaproteobacteria</taxon>
        <taxon>Enterobacterales</taxon>
        <taxon>Enterobacteriaceae</taxon>
        <taxon>Salmonella</taxon>
    </lineage>
</organism>
<dbReference type="AlphaFoldDB" id="A0A743P4N6"/>